<dbReference type="InterPro" id="IPR006171">
    <property type="entry name" value="TOPRIM_dom"/>
</dbReference>
<comment type="function">
    <text evidence="7">May play a role in DNA repair. It seems to be involved in an RecBC-independent recombinational process of DNA repair. It may act with RecF and RecO.</text>
</comment>
<dbReference type="NCBIfam" id="TIGR00615">
    <property type="entry name" value="recR"/>
    <property type="match status" value="1"/>
</dbReference>
<dbReference type="GO" id="GO:0008270">
    <property type="term" value="F:zinc ion binding"/>
    <property type="evidence" value="ECO:0007669"/>
    <property type="project" value="UniProtKB-KW"/>
</dbReference>
<keyword evidence="3 7" id="KW-0863">Zinc-finger</keyword>
<dbReference type="Gene3D" id="6.10.250.240">
    <property type="match status" value="1"/>
</dbReference>
<organism evidence="9 10">
    <name type="scientific">Faecalibacterium prausnitzii</name>
    <dbReference type="NCBI Taxonomy" id="853"/>
    <lineage>
        <taxon>Bacteria</taxon>
        <taxon>Bacillati</taxon>
        <taxon>Bacillota</taxon>
        <taxon>Clostridia</taxon>
        <taxon>Eubacteriales</taxon>
        <taxon>Oscillospiraceae</taxon>
        <taxon>Faecalibacterium</taxon>
    </lineage>
</organism>
<evidence type="ECO:0000313" key="10">
    <source>
        <dbReference type="Proteomes" id="UP000220904"/>
    </source>
</evidence>
<feature type="zinc finger region" description="C4-type" evidence="7">
    <location>
        <begin position="58"/>
        <end position="73"/>
    </location>
</feature>
<sequence>MSYNAAPLDKLIEEFSKFPGIGTKGATRMAYQVLSMSDDEAAALAGAIQAAHTRLHRCRVCQNYTEAELCPICASAKRDRSVICVVEKPRDVQAFERTREYRGLYHVLHGLMNPLDGITAEQLTVKELLARLSTDEVKEVIMAMNPTVEGEATAMYLAKLIKPLGIKVTRLAYGLPVGGNLEYTDENTLYKALEGRGEL</sequence>
<dbReference type="AlphaFoldDB" id="A0A2A7B5E0"/>
<keyword evidence="6 7" id="KW-0234">DNA repair</keyword>
<dbReference type="CDD" id="cd01025">
    <property type="entry name" value="TOPRIM_recR"/>
    <property type="match status" value="1"/>
</dbReference>
<dbReference type="Gene3D" id="3.30.60.80">
    <property type="match status" value="1"/>
</dbReference>
<comment type="similarity">
    <text evidence="7">Belongs to the RecR family.</text>
</comment>
<protein>
    <recommendedName>
        <fullName evidence="7">Recombination protein RecR</fullName>
    </recommendedName>
</protein>
<dbReference type="InterPro" id="IPR023627">
    <property type="entry name" value="Rcmb_RecR"/>
</dbReference>
<keyword evidence="4 7" id="KW-0862">Zinc</keyword>
<accession>A0A2A7B5E0</accession>
<dbReference type="Pfam" id="PF02132">
    <property type="entry name" value="RecR_ZnF"/>
    <property type="match status" value="1"/>
</dbReference>
<dbReference type="Proteomes" id="UP000220904">
    <property type="component" value="Unassembled WGS sequence"/>
</dbReference>
<dbReference type="GO" id="GO:0003677">
    <property type="term" value="F:DNA binding"/>
    <property type="evidence" value="ECO:0007669"/>
    <property type="project" value="UniProtKB-UniRule"/>
</dbReference>
<dbReference type="RefSeq" id="WP_097792404.1">
    <property type="nucleotide sequence ID" value="NZ_CP065377.1"/>
</dbReference>
<keyword evidence="2 7" id="KW-0227">DNA damage</keyword>
<keyword evidence="5 7" id="KW-0233">DNA recombination</keyword>
<name>A0A2A7B5E0_9FIRM</name>
<gene>
    <name evidence="7" type="primary">recR</name>
    <name evidence="9" type="ORF">CHR60_07225</name>
</gene>
<evidence type="ECO:0000256" key="7">
    <source>
        <dbReference type="HAMAP-Rule" id="MF_00017"/>
    </source>
</evidence>
<dbReference type="Pfam" id="PF13662">
    <property type="entry name" value="Toprim_4"/>
    <property type="match status" value="1"/>
</dbReference>
<dbReference type="GO" id="GO:0006281">
    <property type="term" value="P:DNA repair"/>
    <property type="evidence" value="ECO:0007669"/>
    <property type="project" value="UniProtKB-UniRule"/>
</dbReference>
<dbReference type="InterPro" id="IPR034137">
    <property type="entry name" value="TOPRIM_RecR"/>
</dbReference>
<dbReference type="HAMAP" id="MF_00017">
    <property type="entry name" value="RecR"/>
    <property type="match status" value="1"/>
</dbReference>
<dbReference type="GO" id="GO:0006310">
    <property type="term" value="P:DNA recombination"/>
    <property type="evidence" value="ECO:0007669"/>
    <property type="project" value="UniProtKB-UniRule"/>
</dbReference>
<comment type="caution">
    <text evidence="9">The sequence shown here is derived from an EMBL/GenBank/DDBJ whole genome shotgun (WGS) entry which is preliminary data.</text>
</comment>
<evidence type="ECO:0000256" key="3">
    <source>
        <dbReference type="ARBA" id="ARBA00022771"/>
    </source>
</evidence>
<dbReference type="Gene3D" id="3.40.1360.10">
    <property type="match status" value="1"/>
</dbReference>
<dbReference type="OrthoDB" id="9802672at2"/>
<evidence type="ECO:0000313" key="9">
    <source>
        <dbReference type="EMBL" id="PDX86531.1"/>
    </source>
</evidence>
<dbReference type="PANTHER" id="PTHR30446">
    <property type="entry name" value="RECOMBINATION PROTEIN RECR"/>
    <property type="match status" value="1"/>
</dbReference>
<dbReference type="SUPFAM" id="SSF111304">
    <property type="entry name" value="Recombination protein RecR"/>
    <property type="match status" value="1"/>
</dbReference>
<dbReference type="Pfam" id="PF21175">
    <property type="entry name" value="RecR_C"/>
    <property type="match status" value="1"/>
</dbReference>
<evidence type="ECO:0000256" key="1">
    <source>
        <dbReference type="ARBA" id="ARBA00022723"/>
    </source>
</evidence>
<evidence type="ECO:0000256" key="5">
    <source>
        <dbReference type="ARBA" id="ARBA00023172"/>
    </source>
</evidence>
<dbReference type="EMBL" id="NOUV01000014">
    <property type="protein sequence ID" value="PDX86531.1"/>
    <property type="molecule type" value="Genomic_DNA"/>
</dbReference>
<evidence type="ECO:0000256" key="6">
    <source>
        <dbReference type="ARBA" id="ARBA00023204"/>
    </source>
</evidence>
<reference evidence="9 10" key="1">
    <citation type="journal article" date="2017" name="Front. Microbiol.">
        <title>New Insights into the Diversity of the Genus Faecalibacterium.</title>
        <authorList>
            <person name="Benevides L."/>
            <person name="Burman S."/>
            <person name="Martin R."/>
            <person name="Robert V."/>
            <person name="Thomas M."/>
            <person name="Miquel S."/>
            <person name="Chain F."/>
            <person name="Sokol H."/>
            <person name="Bermudez-Humaran L.G."/>
            <person name="Morrison M."/>
            <person name="Langella P."/>
            <person name="Azevedo V.A."/>
            <person name="Chatel J.M."/>
            <person name="Soares S."/>
        </authorList>
    </citation>
    <scope>NUCLEOTIDE SEQUENCE [LARGE SCALE GENOMIC DNA]</scope>
    <source>
        <strain evidence="9 10">AHMP21</strain>
    </source>
</reference>
<evidence type="ECO:0000256" key="2">
    <source>
        <dbReference type="ARBA" id="ARBA00022763"/>
    </source>
</evidence>
<proteinExistence type="inferred from homology"/>
<dbReference type="PROSITE" id="PS50880">
    <property type="entry name" value="TOPRIM"/>
    <property type="match status" value="1"/>
</dbReference>
<dbReference type="Gene3D" id="1.10.8.420">
    <property type="entry name" value="RecR Domain 1"/>
    <property type="match status" value="1"/>
</dbReference>
<feature type="domain" description="Toprim" evidence="8">
    <location>
        <begin position="81"/>
        <end position="176"/>
    </location>
</feature>
<dbReference type="InterPro" id="IPR000093">
    <property type="entry name" value="DNA_Rcmb_RecR"/>
</dbReference>
<dbReference type="PANTHER" id="PTHR30446:SF0">
    <property type="entry name" value="RECOMBINATION PROTEIN RECR"/>
    <property type="match status" value="1"/>
</dbReference>
<evidence type="ECO:0000259" key="8">
    <source>
        <dbReference type="PROSITE" id="PS50880"/>
    </source>
</evidence>
<dbReference type="SMART" id="SM00493">
    <property type="entry name" value="TOPRIM"/>
    <property type="match status" value="1"/>
</dbReference>
<dbReference type="PROSITE" id="PS01300">
    <property type="entry name" value="RECR"/>
    <property type="match status" value="1"/>
</dbReference>
<dbReference type="InterPro" id="IPR015967">
    <property type="entry name" value="Rcmb_RecR_Znf"/>
</dbReference>
<keyword evidence="1 7" id="KW-0479">Metal-binding</keyword>
<dbReference type="Pfam" id="PF21176">
    <property type="entry name" value="RecR_HhH"/>
    <property type="match status" value="1"/>
</dbReference>
<evidence type="ECO:0000256" key="4">
    <source>
        <dbReference type="ARBA" id="ARBA00022833"/>
    </source>
</evidence>